<dbReference type="Gene3D" id="1.25.40.20">
    <property type="entry name" value="Ankyrin repeat-containing domain"/>
    <property type="match status" value="1"/>
</dbReference>
<dbReference type="HOGENOM" id="CLU_320292_0_0_1"/>
<sequence length="906" mass="100803">MLLNKGADIKTVDKDWRTSLHDAAQSSSQYVSSIISRLVSKDANVNAIDKDGRTPLHDATRSGSKYALTIIKVLVEEGADVDAVDKDGRTPLHYIAQSGFEDVRSVITIFMNKGADIKRVDKDGQTPLHDITQSGSKDALCVIEMLINQGATIKTVEKDGRITLHDAAQSDSEEIVLRSLSPTGFFKVDGEISWNGLDTYDCEGIIYRWYGSLMIIRVDSQAHCFIARSVSEILDQFYPGFGLEILNWIVELCRSSRVQGGYPSQAEVYGLSEQYVSTVVAGSILAEGTDFTSVQHMKMGAVAFARIRGNLRRTKLSWTISSNSRNFALNVKAALIWTLSALQSRPLGLKGLFPWKAASSDFELPNIRPFKPTRTESYCWTEMFNYACIAHSPSERYLHHPGIEGLKIEFNLLLELAAVDREILTKDGVLLFGFDTALIPLEPPESRLWHFLLTKGRQITPGRVKRNFVGSRFRGEVGPEYRNGYVHVGWCVTPVVTIGTVESDTTPADHISMSSGVLTVKKLEESAERASSNDVSFFARLGLLGSSAGVSGGRKWEKKFKQATVITRRTRKGNFERVLDSATATPCILWDETARRAWLVSAVSVLLFASLRYIRWKRISFKNGQANGQVGAATIRYATQSSNTTSSALSALRENQILLIDKADNVRVNDEIRFGDIVTQTWFEMADADDVCFNDTTGNRHEIKEHLVGYNLNEAICGMRKQLRSLLIEGSIKSWQALADAKDSQVIFCKNAGELFRCHSSAGSDLCYLQECPKGALSCLFQDLRRFYGERWDCVSDSSNRLTEMRGLPIGNDHEWIPHGYKPNFCGQNRLCTKSLQSITPNEVNEKKIKKKTSQSIVRDGICDISLMFPAQDDPTIITFGFLSSPMVKSKTQRRAFLPMLGAVAG</sequence>
<dbReference type="eggNOG" id="KOG4177">
    <property type="taxonomic scope" value="Eukaryota"/>
</dbReference>
<accession>U1HM93</accession>
<evidence type="ECO:0000256" key="1">
    <source>
        <dbReference type="ARBA" id="ARBA00022737"/>
    </source>
</evidence>
<dbReference type="OrthoDB" id="1577640at2759"/>
<feature type="repeat" description="ANK" evidence="3">
    <location>
        <begin position="15"/>
        <end position="50"/>
    </location>
</feature>
<keyword evidence="2 3" id="KW-0040">ANK repeat</keyword>
<evidence type="ECO:0000313" key="5">
    <source>
        <dbReference type="Proteomes" id="UP000019373"/>
    </source>
</evidence>
<feature type="repeat" description="ANK" evidence="3">
    <location>
        <begin position="123"/>
        <end position="158"/>
    </location>
</feature>
<dbReference type="PANTHER" id="PTHR24189:SF50">
    <property type="entry name" value="ANKYRIN REPEAT AND SOCS BOX PROTEIN 2"/>
    <property type="match status" value="1"/>
</dbReference>
<dbReference type="AlphaFoldDB" id="U1HM93"/>
<dbReference type="SUPFAM" id="SSF48403">
    <property type="entry name" value="Ankyrin repeat"/>
    <property type="match status" value="1"/>
</dbReference>
<feature type="repeat" description="ANK" evidence="3">
    <location>
        <begin position="87"/>
        <end position="122"/>
    </location>
</feature>
<feature type="repeat" description="ANK" evidence="3">
    <location>
        <begin position="51"/>
        <end position="86"/>
    </location>
</feature>
<dbReference type="Pfam" id="PF12796">
    <property type="entry name" value="Ank_2"/>
    <property type="match status" value="2"/>
</dbReference>
<keyword evidence="5" id="KW-1185">Reference proteome</keyword>
<dbReference type="InterPro" id="IPR036770">
    <property type="entry name" value="Ankyrin_rpt-contain_sf"/>
</dbReference>
<dbReference type="GeneID" id="19243536"/>
<evidence type="ECO:0000256" key="3">
    <source>
        <dbReference type="PROSITE-ProRule" id="PRU00023"/>
    </source>
</evidence>
<dbReference type="PROSITE" id="PS50088">
    <property type="entry name" value="ANK_REPEAT"/>
    <property type="match status" value="4"/>
</dbReference>
<dbReference type="EMBL" id="KE721213">
    <property type="protein sequence ID" value="ERF71420.1"/>
    <property type="molecule type" value="Genomic_DNA"/>
</dbReference>
<evidence type="ECO:0000256" key="2">
    <source>
        <dbReference type="ARBA" id="ARBA00023043"/>
    </source>
</evidence>
<gene>
    <name evidence="4" type="ORF">EPUS_08689</name>
</gene>
<dbReference type="InterPro" id="IPR050745">
    <property type="entry name" value="Multifunctional_regulatory"/>
</dbReference>
<keyword evidence="1" id="KW-0677">Repeat</keyword>
<protein>
    <submittedName>
        <fullName evidence="4">Uncharacterized protein</fullName>
    </submittedName>
</protein>
<dbReference type="PRINTS" id="PR01415">
    <property type="entry name" value="ANKYRIN"/>
</dbReference>
<reference evidence="5" key="1">
    <citation type="journal article" date="2014" name="BMC Genomics">
        <title>Genome characteristics reveal the impact of lichenization on lichen-forming fungus Endocarpon pusillum Hedwig (Verrucariales, Ascomycota).</title>
        <authorList>
            <person name="Wang Y.-Y."/>
            <person name="Liu B."/>
            <person name="Zhang X.-Y."/>
            <person name="Zhou Q.-M."/>
            <person name="Zhang T."/>
            <person name="Li H."/>
            <person name="Yu Y.-F."/>
            <person name="Zhang X.-L."/>
            <person name="Hao X.-Y."/>
            <person name="Wang M."/>
            <person name="Wang L."/>
            <person name="Wei J.-C."/>
        </authorList>
    </citation>
    <scope>NUCLEOTIDE SEQUENCE [LARGE SCALE GENOMIC DNA]</scope>
    <source>
        <strain evidence="5">Z07020 / HMAS-L-300199</strain>
    </source>
</reference>
<dbReference type="RefSeq" id="XP_007802939.1">
    <property type="nucleotide sequence ID" value="XM_007804748.1"/>
</dbReference>
<dbReference type="InterPro" id="IPR002110">
    <property type="entry name" value="Ankyrin_rpt"/>
</dbReference>
<organism evidence="4 5">
    <name type="scientific">Endocarpon pusillum (strain Z07020 / HMAS-L-300199)</name>
    <name type="common">Lichen-forming fungus</name>
    <dbReference type="NCBI Taxonomy" id="1263415"/>
    <lineage>
        <taxon>Eukaryota</taxon>
        <taxon>Fungi</taxon>
        <taxon>Dikarya</taxon>
        <taxon>Ascomycota</taxon>
        <taxon>Pezizomycotina</taxon>
        <taxon>Eurotiomycetes</taxon>
        <taxon>Chaetothyriomycetidae</taxon>
        <taxon>Verrucariales</taxon>
        <taxon>Verrucariaceae</taxon>
        <taxon>Endocarpon</taxon>
    </lineage>
</organism>
<dbReference type="SMART" id="SM00248">
    <property type="entry name" value="ANK"/>
    <property type="match status" value="4"/>
</dbReference>
<dbReference type="Proteomes" id="UP000019373">
    <property type="component" value="Unassembled WGS sequence"/>
</dbReference>
<proteinExistence type="predicted"/>
<evidence type="ECO:0000313" key="4">
    <source>
        <dbReference type="EMBL" id="ERF71420.1"/>
    </source>
</evidence>
<dbReference type="PROSITE" id="PS50297">
    <property type="entry name" value="ANK_REP_REGION"/>
    <property type="match status" value="3"/>
</dbReference>
<name>U1HM93_ENDPU</name>
<dbReference type="PANTHER" id="PTHR24189">
    <property type="entry name" value="MYOTROPHIN"/>
    <property type="match status" value="1"/>
</dbReference>